<feature type="transmembrane region" description="Helical" evidence="1">
    <location>
        <begin position="243"/>
        <end position="265"/>
    </location>
</feature>
<dbReference type="RefSeq" id="WP_006037272.1">
    <property type="nucleotide sequence ID" value="NZ_AEDD01000003.1"/>
</dbReference>
<name>E0I6I5_9BACL</name>
<dbReference type="STRING" id="717606.PaecuDRAFT_1257"/>
<dbReference type="Proteomes" id="UP000005387">
    <property type="component" value="Unassembled WGS sequence"/>
</dbReference>
<evidence type="ECO:0000313" key="2">
    <source>
        <dbReference type="EMBL" id="EFM11651.1"/>
    </source>
</evidence>
<accession>E0I6I5</accession>
<feature type="transmembrane region" description="Helical" evidence="1">
    <location>
        <begin position="277"/>
        <end position="300"/>
    </location>
</feature>
<organism evidence="2 3">
    <name type="scientific">Paenibacillus curdlanolyticus YK9</name>
    <dbReference type="NCBI Taxonomy" id="717606"/>
    <lineage>
        <taxon>Bacteria</taxon>
        <taxon>Bacillati</taxon>
        <taxon>Bacillota</taxon>
        <taxon>Bacilli</taxon>
        <taxon>Bacillales</taxon>
        <taxon>Paenibacillaceae</taxon>
        <taxon>Paenibacillus</taxon>
    </lineage>
</organism>
<dbReference type="EMBL" id="AEDD01000003">
    <property type="protein sequence ID" value="EFM11651.1"/>
    <property type="molecule type" value="Genomic_DNA"/>
</dbReference>
<reference evidence="2 3" key="1">
    <citation type="submission" date="2010-07" db="EMBL/GenBank/DDBJ databases">
        <title>The draft genome of Paenibacillus curdlanolyticus YK9.</title>
        <authorList>
            <consortium name="US DOE Joint Genome Institute (JGI-PGF)"/>
            <person name="Lucas S."/>
            <person name="Copeland A."/>
            <person name="Lapidus A."/>
            <person name="Cheng J.-F."/>
            <person name="Bruce D."/>
            <person name="Goodwin L."/>
            <person name="Pitluck S."/>
            <person name="Land M.L."/>
            <person name="Hauser L."/>
            <person name="Chang Y.-J."/>
            <person name="Jeffries C."/>
            <person name="Anderson I.J."/>
            <person name="Johnson E."/>
            <person name="Loganathan U."/>
            <person name="Mulhopadhyay B."/>
            <person name="Kyrpides N."/>
            <person name="Woyke T.J."/>
        </authorList>
    </citation>
    <scope>NUCLEOTIDE SEQUENCE [LARGE SCALE GENOMIC DNA]</scope>
    <source>
        <strain evidence="2 3">YK9</strain>
    </source>
</reference>
<dbReference type="AlphaFoldDB" id="E0I6I5"/>
<keyword evidence="1" id="KW-0472">Membrane</keyword>
<protein>
    <submittedName>
        <fullName evidence="2">Uncharacterized protein</fullName>
    </submittedName>
</protein>
<feature type="transmembrane region" description="Helical" evidence="1">
    <location>
        <begin position="75"/>
        <end position="93"/>
    </location>
</feature>
<feature type="transmembrane region" description="Helical" evidence="1">
    <location>
        <begin position="114"/>
        <end position="136"/>
    </location>
</feature>
<dbReference type="eggNOG" id="COG1277">
    <property type="taxonomic scope" value="Bacteria"/>
</dbReference>
<feature type="transmembrane region" description="Helical" evidence="1">
    <location>
        <begin position="185"/>
        <end position="205"/>
    </location>
</feature>
<proteinExistence type="predicted"/>
<dbReference type="OrthoDB" id="2786532at2"/>
<sequence length="754" mass="82831">MSTGSLRSYSLARVLLLHLRSALLHVLLECKLLFRLRWPMLLPIGAGIWVFMSLTIPAGADIPPSFYANAAEEHAVVQSLTAVLPALLGVLLMRRDLLSGNFDWSFGSPLPNALLVAAKFTAGILYMCLFIGFIFAGDAIAAARFGLPGDAIAYELGWLLLHYGMTYSITLALGMAIGALMPSRFALPVAFLGWVFGAFFLQIYALPETNWYMLKAFMLSHLLTDSSTFGNDGWTPALYGREYALLALFVAAFGLFLLTLATSAVRRIRPSMHNRHPAPAAAAALLLSIVAALPYAYFWMERLERVDLIRSSAPSYVAITPHEPYQFQLSSVSIIAERLPADGLRGNVTVTVPLHNGEPLPASSDVAKVASIQPHRLAFLLHPAMQIQSIAWDGHPADWDRSGERVFVTIPPSAANAAAGKIAFRYEGKLMDWARTNNSEGYWSFIHDSSVYLPGTVGWYPLPGGDSLFYQGSKARGGPGNYVNRTDVTANLFTDFDVTMKGFNEPLFATLPKLSPVHTEASGTSASSANVQRFKGSRAQSVDIIAGRFKAIQHGSEATAIVTTSGDAKRSELLLSELEQLERYYAGWLPNLQPVRQLWTAPIFTAMPVGEGMSDMLKNDTLLLSGSVTGMYGSDLRLAANVLLFGDLDTNATDWTLLDAAESQQSSIVYDLRNAIRYMHDAEQPHARPISLLSDSRHWLLIKTQIDHALEAGRAEQVKQVLSQLWSRGLKIPSDNLTLTMEDWNMAWNEEMNR</sequence>
<keyword evidence="3" id="KW-1185">Reference proteome</keyword>
<evidence type="ECO:0000313" key="3">
    <source>
        <dbReference type="Proteomes" id="UP000005387"/>
    </source>
</evidence>
<keyword evidence="1" id="KW-0812">Transmembrane</keyword>
<evidence type="ECO:0000256" key="1">
    <source>
        <dbReference type="SAM" id="Phobius"/>
    </source>
</evidence>
<gene>
    <name evidence="2" type="ORF">PaecuDRAFT_1257</name>
</gene>
<keyword evidence="1" id="KW-1133">Transmembrane helix</keyword>
<feature type="transmembrane region" description="Helical" evidence="1">
    <location>
        <begin position="156"/>
        <end position="178"/>
    </location>
</feature>
<feature type="transmembrane region" description="Helical" evidence="1">
    <location>
        <begin position="40"/>
        <end position="60"/>
    </location>
</feature>